<dbReference type="InterPro" id="IPR011006">
    <property type="entry name" value="CheY-like_superfamily"/>
</dbReference>
<dbReference type="InterPro" id="IPR003594">
    <property type="entry name" value="HATPase_dom"/>
</dbReference>
<reference evidence="10 11" key="1">
    <citation type="submission" date="2019-05" db="EMBL/GenBank/DDBJ databases">
        <title>Verrucobacter flavum gen. nov., sp. nov. a new member of the family Verrucomicrobiaceae.</title>
        <authorList>
            <person name="Szuroczki S."/>
            <person name="Abbaszade G."/>
            <person name="Szabo A."/>
            <person name="Felfoldi T."/>
            <person name="Schumann P."/>
            <person name="Boka K."/>
            <person name="Keki Z."/>
            <person name="Toumi M."/>
            <person name="Toth E."/>
        </authorList>
    </citation>
    <scope>NUCLEOTIDE SEQUENCE [LARGE SCALE GENOMIC DNA]</scope>
    <source>
        <strain evidence="10 11">MG-N-17</strain>
    </source>
</reference>
<evidence type="ECO:0000256" key="4">
    <source>
        <dbReference type="ARBA" id="ARBA00022679"/>
    </source>
</evidence>
<keyword evidence="5" id="KW-0418">Kinase</keyword>
<dbReference type="GO" id="GO:0000155">
    <property type="term" value="F:phosphorelay sensor kinase activity"/>
    <property type="evidence" value="ECO:0007669"/>
    <property type="project" value="InterPro"/>
</dbReference>
<dbReference type="PRINTS" id="PR00344">
    <property type="entry name" value="BCTRLSENSOR"/>
</dbReference>
<dbReference type="InterPro" id="IPR000014">
    <property type="entry name" value="PAS"/>
</dbReference>
<proteinExistence type="predicted"/>
<dbReference type="InterPro" id="IPR036097">
    <property type="entry name" value="HisK_dim/P_sf"/>
</dbReference>
<accession>A0A5R8KAP3</accession>
<dbReference type="PANTHER" id="PTHR43547">
    <property type="entry name" value="TWO-COMPONENT HISTIDINE KINASE"/>
    <property type="match status" value="1"/>
</dbReference>
<evidence type="ECO:0000256" key="1">
    <source>
        <dbReference type="ARBA" id="ARBA00000085"/>
    </source>
</evidence>
<dbReference type="Proteomes" id="UP000306196">
    <property type="component" value="Unassembled WGS sequence"/>
</dbReference>
<dbReference type="Gene3D" id="3.30.450.20">
    <property type="entry name" value="PAS domain"/>
    <property type="match status" value="1"/>
</dbReference>
<dbReference type="OrthoDB" id="176608at2"/>
<dbReference type="InterPro" id="IPR004358">
    <property type="entry name" value="Sig_transdc_His_kin-like_C"/>
</dbReference>
<dbReference type="FunFam" id="3.30.565.10:FF:000006">
    <property type="entry name" value="Sensor histidine kinase WalK"/>
    <property type="match status" value="1"/>
</dbReference>
<keyword evidence="11" id="KW-1185">Reference proteome</keyword>
<dbReference type="EC" id="2.7.13.3" evidence="2"/>
<dbReference type="Gene3D" id="1.10.287.130">
    <property type="match status" value="1"/>
</dbReference>
<dbReference type="SMART" id="SM00387">
    <property type="entry name" value="HATPase_c"/>
    <property type="match status" value="1"/>
</dbReference>
<evidence type="ECO:0000259" key="9">
    <source>
        <dbReference type="PROSITE" id="PS50110"/>
    </source>
</evidence>
<dbReference type="PROSITE" id="PS50109">
    <property type="entry name" value="HIS_KIN"/>
    <property type="match status" value="1"/>
</dbReference>
<evidence type="ECO:0000256" key="3">
    <source>
        <dbReference type="ARBA" id="ARBA00022553"/>
    </source>
</evidence>
<evidence type="ECO:0000256" key="7">
    <source>
        <dbReference type="SAM" id="Coils"/>
    </source>
</evidence>
<evidence type="ECO:0000313" key="10">
    <source>
        <dbReference type="EMBL" id="TLD69383.1"/>
    </source>
</evidence>
<dbReference type="CDD" id="cd00130">
    <property type="entry name" value="PAS"/>
    <property type="match status" value="1"/>
</dbReference>
<dbReference type="SMART" id="SM00388">
    <property type="entry name" value="HisKA"/>
    <property type="match status" value="1"/>
</dbReference>
<dbReference type="CDD" id="cd00082">
    <property type="entry name" value="HisKA"/>
    <property type="match status" value="1"/>
</dbReference>
<comment type="caution">
    <text evidence="10">The sequence shown here is derived from an EMBL/GenBank/DDBJ whole genome shotgun (WGS) entry which is preliminary data.</text>
</comment>
<protein>
    <recommendedName>
        <fullName evidence="2">histidine kinase</fullName>
        <ecNumber evidence="2">2.7.13.3</ecNumber>
    </recommendedName>
</protein>
<evidence type="ECO:0000313" key="11">
    <source>
        <dbReference type="Proteomes" id="UP000306196"/>
    </source>
</evidence>
<dbReference type="AlphaFoldDB" id="A0A5R8KAP3"/>
<dbReference type="SUPFAM" id="SSF52172">
    <property type="entry name" value="CheY-like"/>
    <property type="match status" value="1"/>
</dbReference>
<feature type="domain" description="Response regulatory" evidence="9">
    <location>
        <begin position="383"/>
        <end position="496"/>
    </location>
</feature>
<dbReference type="EMBL" id="VAUV01000013">
    <property type="protein sequence ID" value="TLD69383.1"/>
    <property type="molecule type" value="Genomic_DNA"/>
</dbReference>
<organism evidence="10 11">
    <name type="scientific">Phragmitibacter flavus</name>
    <dbReference type="NCBI Taxonomy" id="2576071"/>
    <lineage>
        <taxon>Bacteria</taxon>
        <taxon>Pseudomonadati</taxon>
        <taxon>Verrucomicrobiota</taxon>
        <taxon>Verrucomicrobiia</taxon>
        <taxon>Verrucomicrobiales</taxon>
        <taxon>Verrucomicrobiaceae</taxon>
        <taxon>Phragmitibacter</taxon>
    </lineage>
</organism>
<keyword evidence="7" id="KW-0175">Coiled coil</keyword>
<feature type="domain" description="Histidine kinase" evidence="8">
    <location>
        <begin position="139"/>
        <end position="361"/>
    </location>
</feature>
<dbReference type="PANTHER" id="PTHR43547:SF2">
    <property type="entry name" value="HYBRID SIGNAL TRANSDUCTION HISTIDINE KINASE C"/>
    <property type="match status" value="1"/>
</dbReference>
<dbReference type="Pfam" id="PF02518">
    <property type="entry name" value="HATPase_c"/>
    <property type="match status" value="1"/>
</dbReference>
<dbReference type="SMART" id="SM00448">
    <property type="entry name" value="REC"/>
    <property type="match status" value="1"/>
</dbReference>
<evidence type="ECO:0000256" key="5">
    <source>
        <dbReference type="ARBA" id="ARBA00022777"/>
    </source>
</evidence>
<name>A0A5R8KAP3_9BACT</name>
<feature type="coiled-coil region" evidence="7">
    <location>
        <begin position="112"/>
        <end position="139"/>
    </location>
</feature>
<keyword evidence="4" id="KW-0808">Transferase</keyword>
<dbReference type="InterPro" id="IPR005467">
    <property type="entry name" value="His_kinase_dom"/>
</dbReference>
<evidence type="ECO:0000256" key="6">
    <source>
        <dbReference type="PROSITE-ProRule" id="PRU00169"/>
    </source>
</evidence>
<dbReference type="InterPro" id="IPR003661">
    <property type="entry name" value="HisK_dim/P_dom"/>
</dbReference>
<dbReference type="SUPFAM" id="SSF47384">
    <property type="entry name" value="Homodimeric domain of signal transducing histidine kinase"/>
    <property type="match status" value="1"/>
</dbReference>
<dbReference type="PROSITE" id="PS50110">
    <property type="entry name" value="RESPONSE_REGULATORY"/>
    <property type="match status" value="1"/>
</dbReference>
<dbReference type="Gene3D" id="3.30.565.10">
    <property type="entry name" value="Histidine kinase-like ATPase, C-terminal domain"/>
    <property type="match status" value="1"/>
</dbReference>
<gene>
    <name evidence="10" type="ORF">FEM03_17195</name>
</gene>
<dbReference type="InterPro" id="IPR036890">
    <property type="entry name" value="HATPase_C_sf"/>
</dbReference>
<dbReference type="Pfam" id="PF00072">
    <property type="entry name" value="Response_reg"/>
    <property type="match status" value="1"/>
</dbReference>
<evidence type="ECO:0000256" key="2">
    <source>
        <dbReference type="ARBA" id="ARBA00012438"/>
    </source>
</evidence>
<evidence type="ECO:0000259" key="8">
    <source>
        <dbReference type="PROSITE" id="PS50109"/>
    </source>
</evidence>
<comment type="catalytic activity">
    <reaction evidence="1">
        <text>ATP + protein L-histidine = ADP + protein N-phospho-L-histidine.</text>
        <dbReference type="EC" id="2.7.13.3"/>
    </reaction>
</comment>
<feature type="modified residue" description="4-aspartylphosphate" evidence="6">
    <location>
        <position position="432"/>
    </location>
</feature>
<dbReference type="SUPFAM" id="SSF55874">
    <property type="entry name" value="ATPase domain of HSP90 chaperone/DNA topoisomerase II/histidine kinase"/>
    <property type="match status" value="1"/>
</dbReference>
<keyword evidence="3 6" id="KW-0597">Phosphoprotein</keyword>
<dbReference type="InterPro" id="IPR001789">
    <property type="entry name" value="Sig_transdc_resp-reg_receiver"/>
</dbReference>
<dbReference type="RefSeq" id="WP_138087526.1">
    <property type="nucleotide sequence ID" value="NZ_VAUV01000013.1"/>
</dbReference>
<sequence length="498" mass="54974">MDPFYHTLPCGFLRIQEDGKISFINHTLLQTLGYDTDHSSLSELRDLLAPASQIFYQTHIFPTLKLRGRLDELYLSLRNSIGRDVPFLANVTLQNSGDTTFHEAVFIRILERDRFEEELLEAKKEAERANRAKDQFIAALSHELRTPLTPILLMSTALESDPGLSESTRAQMSIMRRNAELEARMIDDLLDVTRIANGKLRLLLSDINLHELLGYTVELVSEDAQAKHIELTLSLQAAQPYVHGDPARLQQVFWNLFKNAVKFTPEGGQVTVSTTNTNSANSKKIVIRVADNGIGIPANEITRIFDAFEQGNREEPHRFGGLGLGLAVSAGITLMHEGTLRAESEGPMTGSTFILELPSIPSPATPASPPTVNSGSSPSSNLRILLVEDHDSTRDVLSRLLTRSGHQVSVAATAKEAVQLARNQSFDLVISDLGLPDRSGLELMRELKACYGLGGIALSGYGMEEDLANSLDAGFHTHLVKPVRFDQLKTTLERYKAI</sequence>
<dbReference type="Gene3D" id="3.40.50.2300">
    <property type="match status" value="1"/>
</dbReference>
<dbReference type="Pfam" id="PF00512">
    <property type="entry name" value="HisKA"/>
    <property type="match status" value="1"/>
</dbReference>